<accession>A0A1L6J8Q2</accession>
<reference evidence="14" key="2">
    <citation type="submission" date="2016-12" db="EMBL/GenBank/DDBJ databases">
        <title>Whole genome sequencing of Sphingomonas sp. ABOJV.</title>
        <authorList>
            <person name="Conlan S."/>
            <person name="Thomas P.J."/>
            <person name="Mullikin J."/>
            <person name="Palmore T.N."/>
            <person name="Frank K.M."/>
            <person name="Segre J.A."/>
        </authorList>
    </citation>
    <scope>NUCLEOTIDE SEQUENCE [LARGE SCALE GENOMIC DNA]</scope>
    <source>
        <strain evidence="14">ABOJV</strain>
    </source>
</reference>
<dbReference type="InterPro" id="IPR011249">
    <property type="entry name" value="Metalloenz_LuxS/M16"/>
</dbReference>
<dbReference type="PANTHER" id="PTHR43690:SF17">
    <property type="entry name" value="PROTEIN YHJJ"/>
    <property type="match status" value="1"/>
</dbReference>
<dbReference type="Pfam" id="PF05193">
    <property type="entry name" value="Peptidase_M16_C"/>
    <property type="match status" value="2"/>
</dbReference>
<comment type="similarity">
    <text evidence="2 8">Belongs to the peptidase M16 family.</text>
</comment>
<keyword evidence="9" id="KW-0732">Signal</keyword>
<dbReference type="PROSITE" id="PS00143">
    <property type="entry name" value="INSULINASE"/>
    <property type="match status" value="1"/>
</dbReference>
<comment type="cofactor">
    <cofactor evidence="1">
        <name>Zn(2+)</name>
        <dbReference type="ChEBI" id="CHEBI:29105"/>
    </cofactor>
</comment>
<dbReference type="EMBL" id="CP018820">
    <property type="protein sequence ID" value="APR52341.1"/>
    <property type="molecule type" value="Genomic_DNA"/>
</dbReference>
<evidence type="ECO:0000256" key="5">
    <source>
        <dbReference type="ARBA" id="ARBA00022801"/>
    </source>
</evidence>
<proteinExistence type="inferred from homology"/>
<keyword evidence="5" id="KW-0378">Hydrolase</keyword>
<evidence type="ECO:0000313" key="12">
    <source>
        <dbReference type="EMBL" id="APR52341.1"/>
    </source>
</evidence>
<sequence length="970" mass="104611">MALFPRVKQLALPLLVAAAAIPAIAQVAAPAPVAAPVAVDKAPWLYKGSDVPHDPEWRFGTLPNGLRYAVRKNGVPPGQVSIRLRMDVGSLMERESEKGFAHLLEHLSFRGSAKVPDGESKREWQRLGVTFGSDSNASTTPVSTTYKLDLPDANETSLDKSMMILADMMAAPNITTAMLNLERPVVLAEQRERLRPQQRFEDAQRELFYAGQLFAERPVIGTVETLNSATADSVRAFHQRWYRPERATLVIVGDLDPALFETQIAKHFAAWRGTGPNPVTPDFGKPDPAKPTSAALVEPTLPPYVTLAVLRPWTVFQDTVKFNQERMIDFIALRIINRRLESRARAGANFAGAGADLSDDVRSANVTAIQVLPLGEDWESAVKEVRAVIADALATAPTQAEIDREVAEIDSGMRNSVSTAPVMAGSRRADNLVEAVDINEVTTSEQESYNIFKGAVDGRMFTPDRVLASTRRILQGDATRAVINTRTADPDVQAKLAAVLKADVSGLAGTRSTARNVTFASLPALGAPGKVTERTIAVADPKIETVRFANGVNLILFQNPGEVGRVYVNVRFGRGMQGIPSGRQTPAWAGGMALVASGISAPGGTLGQEELDKLTGDRQIGLSFGIGDDAFTFAGQTRKEDLEDQLKLIAAKLQSPGWDPKPVARARAVSISGYASSSSSPDAVIGRDLERLLHDNDPRWGMPDLKGIEALNAKDFRAFWAPLLASGPIEVQIFGDIDVEKAVEAARVTFGAMKPRKATPPVAAAMRFPQNVVKPVQLTHSGQPDQAAAVIAWQAGGGSDNIAEGRKLEILAAVMRDRILDRIRSAEGASYSPTVISQWPVGQPGGGRIMAITLIPPDKTDLFFRVSREIAADLIARPIDTDELRRALVPTAQMVVRRSSGNPFWMQQTEGGTFDPKRFAAIGSIARDYGATTPQELQMLAAKYLAPQKDWSMVVVPETKPAAATAAGGR</sequence>
<keyword evidence="7" id="KW-0482">Metalloprotease</keyword>
<evidence type="ECO:0000256" key="9">
    <source>
        <dbReference type="SAM" id="SignalP"/>
    </source>
</evidence>
<evidence type="ECO:0000313" key="15">
    <source>
        <dbReference type="Proteomes" id="UP000286681"/>
    </source>
</evidence>
<reference evidence="13 15" key="3">
    <citation type="submission" date="2018-07" db="EMBL/GenBank/DDBJ databases">
        <title>Genomic and Epidemiologic Investigation of an Indolent Hospital Outbreak.</title>
        <authorList>
            <person name="Johnson R.C."/>
            <person name="Deming C."/>
            <person name="Conlan S."/>
            <person name="Zellmer C.J."/>
            <person name="Michelin A.V."/>
            <person name="Lee-Lin S."/>
            <person name="Thomas P.J."/>
            <person name="Park M."/>
            <person name="Weingarten R.A."/>
            <person name="Less J."/>
            <person name="Dekker J.P."/>
            <person name="Frank K.M."/>
            <person name="Musser K.A."/>
            <person name="Mcquiston J.R."/>
            <person name="Henderson D.K."/>
            <person name="Lau A.F."/>
            <person name="Palmore T.N."/>
            <person name="Segre J.A."/>
        </authorList>
    </citation>
    <scope>NUCLEOTIDE SEQUENCE [LARGE SCALE GENOMIC DNA]</scope>
    <source>
        <strain evidence="13 15">SK-NIH.Env10_0317</strain>
    </source>
</reference>
<evidence type="ECO:0000256" key="4">
    <source>
        <dbReference type="ARBA" id="ARBA00022723"/>
    </source>
</evidence>
<dbReference type="STRING" id="93064.BRX40_07785"/>
<dbReference type="GO" id="GO:0004222">
    <property type="term" value="F:metalloendopeptidase activity"/>
    <property type="evidence" value="ECO:0007669"/>
    <property type="project" value="InterPro"/>
</dbReference>
<evidence type="ECO:0000259" key="10">
    <source>
        <dbReference type="Pfam" id="PF00675"/>
    </source>
</evidence>
<dbReference type="EMBL" id="QQWO01000014">
    <property type="protein sequence ID" value="RSV00972.1"/>
    <property type="molecule type" value="Genomic_DNA"/>
</dbReference>
<evidence type="ECO:0000259" key="11">
    <source>
        <dbReference type="Pfam" id="PF05193"/>
    </source>
</evidence>
<keyword evidence="6" id="KW-0862">Zinc</keyword>
<feature type="domain" description="Peptidase M16 C-terminal" evidence="11">
    <location>
        <begin position="229"/>
        <end position="407"/>
    </location>
</feature>
<evidence type="ECO:0000256" key="7">
    <source>
        <dbReference type="ARBA" id="ARBA00023049"/>
    </source>
</evidence>
<keyword evidence="3" id="KW-0645">Protease</keyword>
<evidence type="ECO:0000256" key="8">
    <source>
        <dbReference type="RuleBase" id="RU004447"/>
    </source>
</evidence>
<dbReference type="Proteomes" id="UP000286681">
    <property type="component" value="Unassembled WGS sequence"/>
</dbReference>
<evidence type="ECO:0000313" key="13">
    <source>
        <dbReference type="EMBL" id="RSV00972.1"/>
    </source>
</evidence>
<dbReference type="KEGG" id="skr:BRX40_07785"/>
<evidence type="ECO:0000313" key="14">
    <source>
        <dbReference type="Proteomes" id="UP000185161"/>
    </source>
</evidence>
<feature type="domain" description="Peptidase M16 N-terminal" evidence="10">
    <location>
        <begin position="79"/>
        <end position="191"/>
    </location>
</feature>
<dbReference type="PANTHER" id="PTHR43690">
    <property type="entry name" value="NARDILYSIN"/>
    <property type="match status" value="1"/>
</dbReference>
<feature type="signal peptide" evidence="9">
    <location>
        <begin position="1"/>
        <end position="25"/>
    </location>
</feature>
<dbReference type="RefSeq" id="WP_075151210.1">
    <property type="nucleotide sequence ID" value="NZ_CP018820.1"/>
</dbReference>
<keyword evidence="4" id="KW-0479">Metal-binding</keyword>
<evidence type="ECO:0000256" key="2">
    <source>
        <dbReference type="ARBA" id="ARBA00007261"/>
    </source>
</evidence>
<feature type="chain" id="PRO_5041797831" evidence="9">
    <location>
        <begin position="26"/>
        <end position="970"/>
    </location>
</feature>
<evidence type="ECO:0000256" key="3">
    <source>
        <dbReference type="ARBA" id="ARBA00022670"/>
    </source>
</evidence>
<dbReference type="Proteomes" id="UP000185161">
    <property type="component" value="Chromosome"/>
</dbReference>
<dbReference type="GO" id="GO:0046872">
    <property type="term" value="F:metal ion binding"/>
    <property type="evidence" value="ECO:0007669"/>
    <property type="project" value="UniProtKB-KW"/>
</dbReference>
<protein>
    <submittedName>
        <fullName evidence="13">Insulinase family protein</fullName>
    </submittedName>
    <submittedName>
        <fullName evidence="12">Peptidase M16</fullName>
    </submittedName>
</protein>
<evidence type="ECO:0000256" key="1">
    <source>
        <dbReference type="ARBA" id="ARBA00001947"/>
    </source>
</evidence>
<dbReference type="InterPro" id="IPR011765">
    <property type="entry name" value="Pept_M16_N"/>
</dbReference>
<dbReference type="InterPro" id="IPR007863">
    <property type="entry name" value="Peptidase_M16_C"/>
</dbReference>
<keyword evidence="14" id="KW-1185">Reference proteome</keyword>
<dbReference type="AlphaFoldDB" id="A0A1L6J8Q2"/>
<dbReference type="Pfam" id="PF00675">
    <property type="entry name" value="Peptidase_M16"/>
    <property type="match status" value="1"/>
</dbReference>
<dbReference type="SUPFAM" id="SSF63411">
    <property type="entry name" value="LuxS/MPP-like metallohydrolase"/>
    <property type="match status" value="3"/>
</dbReference>
<dbReference type="GO" id="GO:0006508">
    <property type="term" value="P:proteolysis"/>
    <property type="evidence" value="ECO:0007669"/>
    <property type="project" value="UniProtKB-KW"/>
</dbReference>
<reference evidence="12" key="1">
    <citation type="submission" date="2016-12" db="EMBL/GenBank/DDBJ databases">
        <title>Whole genome sequencing of Sphingomonas koreensis.</title>
        <authorList>
            <person name="Conlan S."/>
            <person name="Thomas P.J."/>
            <person name="Mullikin J."/>
            <person name="Palmore T.N."/>
            <person name="Frank K.M."/>
            <person name="Segre J.A."/>
        </authorList>
    </citation>
    <scope>NUCLEOTIDE SEQUENCE</scope>
    <source>
        <strain evidence="12">ABOJV</strain>
    </source>
</reference>
<dbReference type="Gene3D" id="3.30.830.10">
    <property type="entry name" value="Metalloenzyme, LuxS/M16 peptidase-like"/>
    <property type="match status" value="3"/>
</dbReference>
<dbReference type="InterPro" id="IPR001431">
    <property type="entry name" value="Pept_M16_Zn_BS"/>
</dbReference>
<name>A0A1L6J8Q2_9SPHN</name>
<dbReference type="OrthoDB" id="9811314at2"/>
<organism evidence="12 14">
    <name type="scientific">Sphingomonas koreensis</name>
    <dbReference type="NCBI Taxonomy" id="93064"/>
    <lineage>
        <taxon>Bacteria</taxon>
        <taxon>Pseudomonadati</taxon>
        <taxon>Pseudomonadota</taxon>
        <taxon>Alphaproteobacteria</taxon>
        <taxon>Sphingomonadales</taxon>
        <taxon>Sphingomonadaceae</taxon>
        <taxon>Sphingomonas</taxon>
    </lineage>
</organism>
<gene>
    <name evidence="12" type="ORF">BRX40_07785</name>
    <name evidence="13" type="ORF">CA257_16215</name>
</gene>
<dbReference type="InterPro" id="IPR050626">
    <property type="entry name" value="Peptidase_M16"/>
</dbReference>
<feature type="domain" description="Peptidase M16 C-terminal" evidence="11">
    <location>
        <begin position="711"/>
        <end position="835"/>
    </location>
</feature>
<evidence type="ECO:0000256" key="6">
    <source>
        <dbReference type="ARBA" id="ARBA00022833"/>
    </source>
</evidence>
<dbReference type="GeneID" id="44132454"/>